<reference evidence="1" key="1">
    <citation type="submission" date="2022-08" db="EMBL/GenBank/DDBJ databases">
        <title>Microvirga terrae sp. nov., isolated from soil.</title>
        <authorList>
            <person name="Kim K.H."/>
            <person name="Seo Y.L."/>
            <person name="Kim J.M."/>
            <person name="Lee J.K."/>
            <person name="Han D.M."/>
            <person name="Jeon C.O."/>
        </authorList>
    </citation>
    <scope>NUCLEOTIDE SEQUENCE</scope>
    <source>
        <strain evidence="1">R24</strain>
    </source>
</reference>
<name>A0ABY5RQ77_9HYPH</name>
<accession>A0ABY5RQ77</accession>
<dbReference type="EMBL" id="CP102845">
    <property type="protein sequence ID" value="UVF18454.1"/>
    <property type="molecule type" value="Genomic_DNA"/>
</dbReference>
<dbReference type="Proteomes" id="UP001017257">
    <property type="component" value="Chromosome"/>
</dbReference>
<protein>
    <submittedName>
        <fullName evidence="1">Uncharacterized protein</fullName>
    </submittedName>
</protein>
<evidence type="ECO:0000313" key="2">
    <source>
        <dbReference type="Proteomes" id="UP001017257"/>
    </source>
</evidence>
<evidence type="ECO:0000313" key="1">
    <source>
        <dbReference type="EMBL" id="UVF18454.1"/>
    </source>
</evidence>
<proteinExistence type="predicted"/>
<gene>
    <name evidence="1" type="ORF">HPT29_018450</name>
</gene>
<organism evidence="1 2">
    <name type="scientific">Microvirga terrae</name>
    <dbReference type="NCBI Taxonomy" id="2740529"/>
    <lineage>
        <taxon>Bacteria</taxon>
        <taxon>Pseudomonadati</taxon>
        <taxon>Pseudomonadota</taxon>
        <taxon>Alphaproteobacteria</taxon>
        <taxon>Hyphomicrobiales</taxon>
        <taxon>Methylobacteriaceae</taxon>
        <taxon>Microvirga</taxon>
    </lineage>
</organism>
<keyword evidence="2" id="KW-1185">Reference proteome</keyword>
<dbReference type="RefSeq" id="WP_173947948.1">
    <property type="nucleotide sequence ID" value="NZ_CP102845.1"/>
</dbReference>
<sequence>MRNIAKIITAILAALATVTWQLVDGAWKLVRSLVVPQPPQVLEVEIPVSQAEAIAEAFTEAHDKAKAQTRGHESVTHRFPLGYAVAMAARGYEEHLVDVPDEIAAWALALTPAEKSALSRFASDQIEAHLNSAKPLPGVPTFRTRFEQTVAMLDHNIGEADVEAMELVEPIYPGAPRFA</sequence>